<feature type="compositionally biased region" description="Basic and acidic residues" evidence="6">
    <location>
        <begin position="534"/>
        <end position="544"/>
    </location>
</feature>
<dbReference type="PROSITE" id="PS50179">
    <property type="entry name" value="VHS"/>
    <property type="match status" value="1"/>
</dbReference>
<feature type="domain" description="VHS" evidence="7">
    <location>
        <begin position="22"/>
        <end position="151"/>
    </location>
</feature>
<gene>
    <name evidence="9" type="ORF">CASFOL_037719</name>
</gene>
<evidence type="ECO:0000259" key="8">
    <source>
        <dbReference type="PROSITE" id="PS50909"/>
    </source>
</evidence>
<dbReference type="CDD" id="cd03561">
    <property type="entry name" value="VHS"/>
    <property type="match status" value="1"/>
</dbReference>
<feature type="region of interest" description="Disordered" evidence="6">
    <location>
        <begin position="411"/>
        <end position="434"/>
    </location>
</feature>
<evidence type="ECO:0000256" key="1">
    <source>
        <dbReference type="ARBA" id="ARBA00004170"/>
    </source>
</evidence>
<evidence type="ECO:0000256" key="4">
    <source>
        <dbReference type="ARBA" id="ARBA00022927"/>
    </source>
</evidence>
<organism evidence="9 10">
    <name type="scientific">Castilleja foliolosa</name>
    <dbReference type="NCBI Taxonomy" id="1961234"/>
    <lineage>
        <taxon>Eukaryota</taxon>
        <taxon>Viridiplantae</taxon>
        <taxon>Streptophyta</taxon>
        <taxon>Embryophyta</taxon>
        <taxon>Tracheophyta</taxon>
        <taxon>Spermatophyta</taxon>
        <taxon>Magnoliopsida</taxon>
        <taxon>eudicotyledons</taxon>
        <taxon>Gunneridae</taxon>
        <taxon>Pentapetalae</taxon>
        <taxon>asterids</taxon>
        <taxon>lamiids</taxon>
        <taxon>Lamiales</taxon>
        <taxon>Orobanchaceae</taxon>
        <taxon>Pedicularideae</taxon>
        <taxon>Castillejinae</taxon>
        <taxon>Castilleja</taxon>
    </lineage>
</organism>
<dbReference type="Pfam" id="PF03127">
    <property type="entry name" value="GAT"/>
    <property type="match status" value="1"/>
</dbReference>
<dbReference type="AlphaFoldDB" id="A0ABD3BIX7"/>
<reference evidence="10" key="1">
    <citation type="journal article" date="2024" name="IScience">
        <title>Strigolactones Initiate the Formation of Haustorium-like Structures in Castilleja.</title>
        <authorList>
            <person name="Buerger M."/>
            <person name="Peterson D."/>
            <person name="Chory J."/>
        </authorList>
    </citation>
    <scope>NUCLEOTIDE SEQUENCE [LARGE SCALE GENOMIC DNA]</scope>
</reference>
<dbReference type="PROSITE" id="PS50909">
    <property type="entry name" value="GAT"/>
    <property type="match status" value="1"/>
</dbReference>
<evidence type="ECO:0000256" key="3">
    <source>
        <dbReference type="ARBA" id="ARBA00022448"/>
    </source>
</evidence>
<evidence type="ECO:0000259" key="7">
    <source>
        <dbReference type="PROSITE" id="PS50179"/>
    </source>
</evidence>
<comment type="caution">
    <text evidence="9">The sequence shown here is derived from an EMBL/GenBank/DDBJ whole genome shotgun (WGS) entry which is preliminary data.</text>
</comment>
<dbReference type="FunFam" id="1.25.40.90:FF:000028">
    <property type="entry name" value="TOM1-like protein 2"/>
    <property type="match status" value="1"/>
</dbReference>
<evidence type="ECO:0000313" key="10">
    <source>
        <dbReference type="Proteomes" id="UP001632038"/>
    </source>
</evidence>
<protein>
    <submittedName>
        <fullName evidence="9">Uncharacterized protein</fullName>
    </submittedName>
</protein>
<dbReference type="Gene3D" id="1.25.40.90">
    <property type="match status" value="1"/>
</dbReference>
<dbReference type="PANTHER" id="PTHR45898:SF2">
    <property type="entry name" value="TOM1-LIKE PROTEIN 6"/>
    <property type="match status" value="1"/>
</dbReference>
<dbReference type="SMART" id="SM00288">
    <property type="entry name" value="VHS"/>
    <property type="match status" value="1"/>
</dbReference>
<keyword evidence="10" id="KW-1185">Reference proteome</keyword>
<feature type="compositionally biased region" description="Acidic residues" evidence="6">
    <location>
        <begin position="336"/>
        <end position="346"/>
    </location>
</feature>
<keyword evidence="4" id="KW-0653">Protein transport</keyword>
<comment type="subcellular location">
    <subcellularLocation>
        <location evidence="1">Membrane</location>
        <topology evidence="1">Peripheral membrane protein</topology>
    </subcellularLocation>
</comment>
<feature type="compositionally biased region" description="Polar residues" evidence="6">
    <location>
        <begin position="416"/>
        <end position="426"/>
    </location>
</feature>
<dbReference type="InterPro" id="IPR004152">
    <property type="entry name" value="GAT_dom"/>
</dbReference>
<dbReference type="GO" id="GO:0016020">
    <property type="term" value="C:membrane"/>
    <property type="evidence" value="ECO:0007669"/>
    <property type="project" value="UniProtKB-SubCell"/>
</dbReference>
<dbReference type="GO" id="GO:0015031">
    <property type="term" value="P:protein transport"/>
    <property type="evidence" value="ECO:0007669"/>
    <property type="project" value="UniProtKB-KW"/>
</dbReference>
<dbReference type="SUPFAM" id="SSF89009">
    <property type="entry name" value="GAT-like domain"/>
    <property type="match status" value="1"/>
</dbReference>
<feature type="region of interest" description="Disordered" evidence="6">
    <location>
        <begin position="300"/>
        <end position="379"/>
    </location>
</feature>
<feature type="region of interest" description="Disordered" evidence="6">
    <location>
        <begin position="578"/>
        <end position="609"/>
    </location>
</feature>
<dbReference type="InterPro" id="IPR044836">
    <property type="entry name" value="TOL_plant"/>
</dbReference>
<sequence length="609" mass="66620">MMLSTMAPITSSSSATVKVEKATSEFLIGPDWTLNIEICDIVNSNQMLAKDVVKAVKKRLLHKNPRVILLSLTLLETMVKNCGDFVHFQIAERNILPEMVKIVRKKADMHVRDKILTLIGSWHDAFGGPRGRYPQYLMAYEDLRRSGVNFPQRPPDAAPIFTPPVTHPISSQPQPGYGMPSSSSTRLDEVMAADGNLSSSSLNSMRDVLDLLTDMLQAVDPSDRLAMKDEVIIDLVEQCRANQKKLIQLLASTGDEELLGQGLDLNDSLQIVLARYDSIASGSPMPPTPEVKNDIVPRAPEKHEHSPQSSSEVSVPNATSNSTRPVPGHSASLGSIDEEDEEDDDFALLARRHSKTQVDNTSNLKNDVGPPEASSSPAMSNALVPIDAPVAPARSPDQDIIDLLSLTLSTDQTSQAPSSSIPTKPSASPGVPFSLPEAYPTNHVLPFNNYIAPWAQPQPQPQPLYQQPQPFQSQTHIQSQSQQPQDQLQYQYATQLALRQQPQPQPQLSAYPPPPWAPTPGYQRPFNYSNPRPLKHEPANEERAQQVNTGSLGSPSAGPKPYIPTYRLFEDLDVFGNNADGRFRATSNSSPSLSGATSNNNHNTVGGRK</sequence>
<feature type="compositionally biased region" description="Polar residues" evidence="6">
    <location>
        <begin position="307"/>
        <end position="324"/>
    </location>
</feature>
<dbReference type="SUPFAM" id="SSF48464">
    <property type="entry name" value="ENTH/VHS domain"/>
    <property type="match status" value="1"/>
</dbReference>
<evidence type="ECO:0000256" key="2">
    <source>
        <dbReference type="ARBA" id="ARBA00007708"/>
    </source>
</evidence>
<feature type="compositionally biased region" description="Low complexity" evidence="6">
    <location>
        <begin position="463"/>
        <end position="510"/>
    </location>
</feature>
<keyword evidence="5" id="KW-0472">Membrane</keyword>
<comment type="similarity">
    <text evidence="2">Belongs to the TOM1 family.</text>
</comment>
<name>A0ABD3BIX7_9LAMI</name>
<dbReference type="Proteomes" id="UP001632038">
    <property type="component" value="Unassembled WGS sequence"/>
</dbReference>
<evidence type="ECO:0000256" key="6">
    <source>
        <dbReference type="SAM" id="MobiDB-lite"/>
    </source>
</evidence>
<dbReference type="PANTHER" id="PTHR45898">
    <property type="entry name" value="TOM1-LIKE PROTEIN"/>
    <property type="match status" value="1"/>
</dbReference>
<dbReference type="Gene3D" id="1.20.58.160">
    <property type="match status" value="1"/>
</dbReference>
<dbReference type="GO" id="GO:0005737">
    <property type="term" value="C:cytoplasm"/>
    <property type="evidence" value="ECO:0007669"/>
    <property type="project" value="UniProtKB-ARBA"/>
</dbReference>
<feature type="compositionally biased region" description="Polar residues" evidence="6">
    <location>
        <begin position="545"/>
        <end position="554"/>
    </location>
</feature>
<dbReference type="InterPro" id="IPR038425">
    <property type="entry name" value="GAT_sf"/>
</dbReference>
<feature type="region of interest" description="Disordered" evidence="6">
    <location>
        <begin position="454"/>
        <end position="564"/>
    </location>
</feature>
<proteinExistence type="inferred from homology"/>
<dbReference type="Pfam" id="PF00790">
    <property type="entry name" value="VHS"/>
    <property type="match status" value="1"/>
</dbReference>
<dbReference type="EMBL" id="JAVIJP010000081">
    <property type="protein sequence ID" value="KAL3617398.1"/>
    <property type="molecule type" value="Genomic_DNA"/>
</dbReference>
<feature type="compositionally biased region" description="Polar residues" evidence="6">
    <location>
        <begin position="585"/>
        <end position="609"/>
    </location>
</feature>
<dbReference type="CDD" id="cd14231">
    <property type="entry name" value="GAT_GGA-like_plant"/>
    <property type="match status" value="1"/>
</dbReference>
<dbReference type="InterPro" id="IPR002014">
    <property type="entry name" value="VHS_dom"/>
</dbReference>
<feature type="domain" description="GAT" evidence="8">
    <location>
        <begin position="193"/>
        <end position="281"/>
    </location>
</feature>
<keyword evidence="3" id="KW-0813">Transport</keyword>
<evidence type="ECO:0000313" key="9">
    <source>
        <dbReference type="EMBL" id="KAL3617398.1"/>
    </source>
</evidence>
<dbReference type="InterPro" id="IPR008942">
    <property type="entry name" value="ENTH_VHS"/>
</dbReference>
<accession>A0ABD3BIX7</accession>
<evidence type="ECO:0000256" key="5">
    <source>
        <dbReference type="ARBA" id="ARBA00023136"/>
    </source>
</evidence>